<comment type="similarity">
    <text evidence="1 3">Belongs to the short-chain dehydrogenases/reductases (SDR) family.</text>
</comment>
<keyword evidence="6" id="KW-1185">Reference proteome</keyword>
<dbReference type="PRINTS" id="PR01397">
    <property type="entry name" value="DHBDHDRGNASE"/>
</dbReference>
<feature type="domain" description="Ketoreductase" evidence="4">
    <location>
        <begin position="2"/>
        <end position="180"/>
    </location>
</feature>
<dbReference type="Pfam" id="PF00106">
    <property type="entry name" value="adh_short"/>
    <property type="match status" value="1"/>
</dbReference>
<gene>
    <name evidence="5" type="ORF">O6P37_19815</name>
</gene>
<dbReference type="Proteomes" id="UP001142153">
    <property type="component" value="Unassembled WGS sequence"/>
</dbReference>
<dbReference type="PRINTS" id="PR00080">
    <property type="entry name" value="SDRFAMILY"/>
</dbReference>
<keyword evidence="2" id="KW-0560">Oxidoreductase</keyword>
<organism evidence="5 6">
    <name type="scientific">Mycobacterium hippophais</name>
    <dbReference type="NCBI Taxonomy" id="3016340"/>
    <lineage>
        <taxon>Bacteria</taxon>
        <taxon>Bacillati</taxon>
        <taxon>Actinomycetota</taxon>
        <taxon>Actinomycetes</taxon>
        <taxon>Mycobacteriales</taxon>
        <taxon>Mycobacteriaceae</taxon>
        <taxon>Mycobacterium</taxon>
    </lineage>
</organism>
<dbReference type="Gene3D" id="3.40.50.720">
    <property type="entry name" value="NAD(P)-binding Rossmann-like Domain"/>
    <property type="match status" value="1"/>
</dbReference>
<proteinExistence type="inferred from homology"/>
<evidence type="ECO:0000256" key="1">
    <source>
        <dbReference type="ARBA" id="ARBA00006484"/>
    </source>
</evidence>
<protein>
    <submittedName>
        <fullName evidence="5">SDR family NAD(P)-dependent oxidoreductase</fullName>
    </submittedName>
</protein>
<dbReference type="SUPFAM" id="SSF51735">
    <property type="entry name" value="NAD(P)-binding Rossmann-fold domains"/>
    <property type="match status" value="1"/>
</dbReference>
<dbReference type="RefSeq" id="WP_269895688.1">
    <property type="nucleotide sequence ID" value="NZ_JAPZPY010000010.1"/>
</dbReference>
<sequence>MLITGGSRGIGNATARELLRRGAKVVIVDIELDTTQLAERMSAHSAMGIVADVRERATLDLAVTEAVERFGRIDIAIANAGILPRTATLRTTPITSIDAVMAVNVNGVVNTVQATADQIIAQRGQYVLISSVFAFLNALGTIPYAMSKAAVEQLGRGLRVELASHGVSTTIAYFSLIDTDMIKQGVDADPLVEELLAALPSPLLKRLQPQAAATALVEGLVHRSPRVMAPARWKPISALRGPIAPALDPQLARNRRTQAALTELDARSAITR</sequence>
<dbReference type="InterPro" id="IPR020904">
    <property type="entry name" value="Sc_DH/Rdtase_CS"/>
</dbReference>
<dbReference type="PANTHER" id="PTHR43391:SF94">
    <property type="entry name" value="OXIDOREDUCTASE-RELATED"/>
    <property type="match status" value="1"/>
</dbReference>
<dbReference type="PANTHER" id="PTHR43391">
    <property type="entry name" value="RETINOL DEHYDROGENASE-RELATED"/>
    <property type="match status" value="1"/>
</dbReference>
<dbReference type="InterPro" id="IPR003560">
    <property type="entry name" value="DHB_DH"/>
</dbReference>
<evidence type="ECO:0000256" key="2">
    <source>
        <dbReference type="ARBA" id="ARBA00023002"/>
    </source>
</evidence>
<dbReference type="SMART" id="SM00822">
    <property type="entry name" value="PKS_KR"/>
    <property type="match status" value="1"/>
</dbReference>
<comment type="caution">
    <text evidence="5">The sequence shown here is derived from an EMBL/GenBank/DDBJ whole genome shotgun (WGS) entry which is preliminary data.</text>
</comment>
<evidence type="ECO:0000313" key="6">
    <source>
        <dbReference type="Proteomes" id="UP001142153"/>
    </source>
</evidence>
<accession>A0ABT4PX28</accession>
<dbReference type="EMBL" id="JAPZPY010000010">
    <property type="protein sequence ID" value="MCZ8381121.1"/>
    <property type="molecule type" value="Genomic_DNA"/>
</dbReference>
<name>A0ABT4PX28_9MYCO</name>
<dbReference type="CDD" id="cd05233">
    <property type="entry name" value="SDR_c"/>
    <property type="match status" value="1"/>
</dbReference>
<dbReference type="PROSITE" id="PS00061">
    <property type="entry name" value="ADH_SHORT"/>
    <property type="match status" value="1"/>
</dbReference>
<reference evidence="5" key="1">
    <citation type="submission" date="2022-12" db="EMBL/GenBank/DDBJ databases">
        <authorList>
            <person name="Deng Y."/>
            <person name="Zhang Y.-Q."/>
        </authorList>
    </citation>
    <scope>NUCLEOTIDE SEQUENCE</scope>
    <source>
        <strain evidence="5">CPCC 205372</strain>
    </source>
</reference>
<evidence type="ECO:0000259" key="4">
    <source>
        <dbReference type="SMART" id="SM00822"/>
    </source>
</evidence>
<dbReference type="InterPro" id="IPR002347">
    <property type="entry name" value="SDR_fam"/>
</dbReference>
<evidence type="ECO:0000313" key="5">
    <source>
        <dbReference type="EMBL" id="MCZ8381121.1"/>
    </source>
</evidence>
<dbReference type="InterPro" id="IPR057326">
    <property type="entry name" value="KR_dom"/>
</dbReference>
<evidence type="ECO:0000256" key="3">
    <source>
        <dbReference type="RuleBase" id="RU000363"/>
    </source>
</evidence>
<dbReference type="InterPro" id="IPR036291">
    <property type="entry name" value="NAD(P)-bd_dom_sf"/>
</dbReference>